<feature type="compositionally biased region" description="Acidic residues" evidence="1">
    <location>
        <begin position="1207"/>
        <end position="1217"/>
    </location>
</feature>
<keyword evidence="2" id="KW-0472">Membrane</keyword>
<reference evidence="3" key="1">
    <citation type="journal article" date="2021" name="PeerJ">
        <title>Extensive microbial diversity within the chicken gut microbiome revealed by metagenomics and culture.</title>
        <authorList>
            <person name="Gilroy R."/>
            <person name="Ravi A."/>
            <person name="Getino M."/>
            <person name="Pursley I."/>
            <person name="Horton D.L."/>
            <person name="Alikhan N.F."/>
            <person name="Baker D."/>
            <person name="Gharbi K."/>
            <person name="Hall N."/>
            <person name="Watson M."/>
            <person name="Adriaenssens E.M."/>
            <person name="Foster-Nyarko E."/>
            <person name="Jarju S."/>
            <person name="Secka A."/>
            <person name="Antonio M."/>
            <person name="Oren A."/>
            <person name="Chaudhuri R.R."/>
            <person name="La Ragione R."/>
            <person name="Hildebrand F."/>
            <person name="Pallen M.J."/>
        </authorList>
    </citation>
    <scope>NUCLEOTIDE SEQUENCE</scope>
    <source>
        <strain evidence="3">CHK187-5294</strain>
    </source>
</reference>
<keyword evidence="2" id="KW-0812">Transmembrane</keyword>
<gene>
    <name evidence="3" type="ORF">H9727_04445</name>
</gene>
<dbReference type="PROSITE" id="PS51257">
    <property type="entry name" value="PROKAR_LIPOPROTEIN"/>
    <property type="match status" value="1"/>
</dbReference>
<dbReference type="EMBL" id="DXCL01000026">
    <property type="protein sequence ID" value="HIZ03515.1"/>
    <property type="molecule type" value="Genomic_DNA"/>
</dbReference>
<evidence type="ECO:0000256" key="2">
    <source>
        <dbReference type="SAM" id="Phobius"/>
    </source>
</evidence>
<evidence type="ECO:0000256" key="1">
    <source>
        <dbReference type="SAM" id="MobiDB-lite"/>
    </source>
</evidence>
<feature type="compositionally biased region" description="Basic and acidic residues" evidence="1">
    <location>
        <begin position="1218"/>
        <end position="1229"/>
    </location>
</feature>
<dbReference type="Proteomes" id="UP000824132">
    <property type="component" value="Unassembled WGS sequence"/>
</dbReference>
<feature type="transmembrane region" description="Helical" evidence="2">
    <location>
        <begin position="1138"/>
        <end position="1160"/>
    </location>
</feature>
<feature type="region of interest" description="Disordered" evidence="1">
    <location>
        <begin position="109"/>
        <end position="132"/>
    </location>
</feature>
<feature type="region of interest" description="Disordered" evidence="1">
    <location>
        <begin position="623"/>
        <end position="642"/>
    </location>
</feature>
<protein>
    <submittedName>
        <fullName evidence="3">Uncharacterized protein</fullName>
    </submittedName>
</protein>
<reference evidence="3" key="2">
    <citation type="submission" date="2021-04" db="EMBL/GenBank/DDBJ databases">
        <authorList>
            <person name="Gilroy R."/>
        </authorList>
    </citation>
    <scope>NUCLEOTIDE SEQUENCE</scope>
    <source>
        <strain evidence="3">CHK187-5294</strain>
    </source>
</reference>
<organism evidence="3 4">
    <name type="scientific">Candidatus Borkfalkia avistercoris</name>
    <dbReference type="NCBI Taxonomy" id="2838504"/>
    <lineage>
        <taxon>Bacteria</taxon>
        <taxon>Bacillati</taxon>
        <taxon>Bacillota</taxon>
        <taxon>Clostridia</taxon>
        <taxon>Christensenellales</taxon>
        <taxon>Christensenellaceae</taxon>
        <taxon>Candidatus Borkfalkia</taxon>
    </lineage>
</organism>
<keyword evidence="2" id="KW-1133">Transmembrane helix</keyword>
<feature type="compositionally biased region" description="Polar residues" evidence="1">
    <location>
        <begin position="623"/>
        <end position="633"/>
    </location>
</feature>
<evidence type="ECO:0000313" key="3">
    <source>
        <dbReference type="EMBL" id="HIZ03515.1"/>
    </source>
</evidence>
<feature type="region of interest" description="Disordered" evidence="1">
    <location>
        <begin position="1193"/>
        <end position="1251"/>
    </location>
</feature>
<accession>A0A9D2CZ31</accession>
<dbReference type="Gene3D" id="2.60.120.260">
    <property type="entry name" value="Galactose-binding domain-like"/>
    <property type="match status" value="1"/>
</dbReference>
<sequence>MAKIRQLGKLRITTWIIALLMLIASCSLVLTACSGTSDDNSDDTTETPTDTQTFANGNFEFYDDSDGSYLIATPDSWTSSTQGSTSLAKSGTVDTSVNWGEKFVYARTEYEKQQDEDNTEDEPDEYYTDIDSDYDVPGWDLANAKQADDADDLTYENISAAEINAVNPGTHNVAAGTADEENGTHVLMLHNYRSNGYGTAARYASSSITLQAGSAVKFSVWVKTYGLTYNDNSAVNGNRGAYIEVSNTVGGTEQDPLVIQNIDTQALNAQNNNNGWVQYTVYLKASSYASTSFTVYLGLGRTNAVDDNNFEYVQGYAFFDDLEYEVMTAAEYETAVAAETNISEYELDIYSSDAMKVDSVSDANLSLRTFALDLDVFKTAPSSFTLNNVTIEETSTIRNGNKYTLDNYLSNADLLRDANDAGRSGIKTVDQITAANGYANSVTEDFNAETFTGLFGENAQILMLYSGAGAPYSTEISSSNTSVADLFTVSPEETLMIRFWVKTSSLDGGTGATVTLIDYETETAIGAVDTTTLTAVDLKDDNGTDEDIFDGWQQCYFYVSNDTKDDLTFTLKFNFGPTDIVDTTISSYVSGYAAFTGFEYTYLSDEEASLASTGTYAVQASLTGSPAETNSGTGFDDPAYTDSTEGSAAIESGFADLRTYDGVYGNSKYVGGTELTSGVNQYGNAGLINKEYAENYWGTDTAPAPEWLQTVVTSYTQAIQNLTLTAQTWWDTVIGSNSTQPLLIVNPGEETTSYGFIGAETSISTTAYTQVNLRVKLSANATAYIYLIDTTENADAETKYVDPLKYTSGISYRYDSDGNVVTKDPDEDDFDEDTDTLFYKQSNGLWSTSATHSGDFYYANLANYDEDEDGNLTDSDGTIVYYLHDGEYYRYHNEDTDAYSVAVRDFTKAGVDENRLVAATLQSETSKDLVQVVHGSDVSADQWVYVNFFIANGSEAKNYRLEVWNGSRDNSVKMAAESYVIFDSVSYTTLDETNFNDMLSDSLEALGMDSKFNDTRYATTDEILKAYRENPNAFISENANGASLIYYNFSLFDDKNYTPYDENNDLDTRDSDPYADYDPSSYSDTVAYLRYNGSDNGYIEYNTFVNYGASEIDVATSDGSTDDSTTDDTTGGGSNTNLWLLIPSIILAAALFVTLISMLVKKLLGNIRRNKVRTTPQYDARRTRYIRKLKLSEEAEDERDESVPDVLPDEDEIDEEDIYRVEDDTATDEKETDDTDPYADEADDQNNGDDK</sequence>
<proteinExistence type="predicted"/>
<name>A0A9D2CZ31_9FIRM</name>
<feature type="region of interest" description="Disordered" evidence="1">
    <location>
        <begin position="37"/>
        <end position="56"/>
    </location>
</feature>
<feature type="transmembrane region" description="Helical" evidence="2">
    <location>
        <begin position="12"/>
        <end position="32"/>
    </location>
</feature>
<evidence type="ECO:0000313" key="4">
    <source>
        <dbReference type="Proteomes" id="UP000824132"/>
    </source>
</evidence>
<comment type="caution">
    <text evidence="3">The sequence shown here is derived from an EMBL/GenBank/DDBJ whole genome shotgun (WGS) entry which is preliminary data.</text>
</comment>
<feature type="compositionally biased region" description="Acidic residues" evidence="1">
    <location>
        <begin position="116"/>
        <end position="132"/>
    </location>
</feature>
<dbReference type="AlphaFoldDB" id="A0A9D2CZ31"/>
<feature type="compositionally biased region" description="Acidic residues" evidence="1">
    <location>
        <begin position="1230"/>
        <end position="1251"/>
    </location>
</feature>